<reference evidence="17 18" key="1">
    <citation type="journal article" date="2018" name="BMC Genomics">
        <title>The genome of Naegleria lovaniensis, the basis for a comparative approach to unravel pathogenicity factors of the human pathogenic amoeba N. fowleri.</title>
        <authorList>
            <person name="Liechti N."/>
            <person name="Schurch N."/>
            <person name="Bruggmann R."/>
            <person name="Wittwer M."/>
        </authorList>
    </citation>
    <scope>NUCLEOTIDE SEQUENCE [LARGE SCALE GENOMIC DNA]</scope>
    <source>
        <strain evidence="17 18">ATCC 30569</strain>
    </source>
</reference>
<dbReference type="InterPro" id="IPR007266">
    <property type="entry name" value="Ero1"/>
</dbReference>
<keyword evidence="13" id="KW-1015">Disulfide bond</keyword>
<dbReference type="PANTHER" id="PTHR12613">
    <property type="entry name" value="ERO1-RELATED"/>
    <property type="match status" value="1"/>
</dbReference>
<feature type="transmembrane region" description="Helical" evidence="16">
    <location>
        <begin position="86"/>
        <end position="107"/>
    </location>
</feature>
<comment type="cofactor">
    <cofactor evidence="1">
        <name>FAD</name>
        <dbReference type="ChEBI" id="CHEBI:57692"/>
    </cofactor>
</comment>
<evidence type="ECO:0000256" key="14">
    <source>
        <dbReference type="ARBA" id="ARBA00023180"/>
    </source>
</evidence>
<keyword evidence="14" id="KW-0325">Glycoprotein</keyword>
<keyword evidence="7" id="KW-0732">Signal</keyword>
<dbReference type="Pfam" id="PF04137">
    <property type="entry name" value="ERO1"/>
    <property type="match status" value="1"/>
</dbReference>
<dbReference type="GO" id="GO:0015035">
    <property type="term" value="F:protein-disulfide reductase activity"/>
    <property type="evidence" value="ECO:0007669"/>
    <property type="project" value="InterPro"/>
</dbReference>
<evidence type="ECO:0000256" key="10">
    <source>
        <dbReference type="ARBA" id="ARBA00022982"/>
    </source>
</evidence>
<dbReference type="InterPro" id="IPR037192">
    <property type="entry name" value="ERO1-like_sf"/>
</dbReference>
<proteinExistence type="inferred from homology"/>
<dbReference type="SUPFAM" id="SSF110019">
    <property type="entry name" value="ERO1-like"/>
    <property type="match status" value="1"/>
</dbReference>
<dbReference type="RefSeq" id="XP_044548991.1">
    <property type="nucleotide sequence ID" value="XM_044694311.1"/>
</dbReference>
<evidence type="ECO:0000256" key="6">
    <source>
        <dbReference type="ARBA" id="ARBA00022630"/>
    </source>
</evidence>
<dbReference type="AlphaFoldDB" id="A0AA88KJK0"/>
<evidence type="ECO:0000256" key="7">
    <source>
        <dbReference type="ARBA" id="ARBA00022729"/>
    </source>
</evidence>
<evidence type="ECO:0000256" key="11">
    <source>
        <dbReference type="ARBA" id="ARBA00023002"/>
    </source>
</evidence>
<keyword evidence="5" id="KW-0813">Transport</keyword>
<comment type="subunit">
    <text evidence="4">May function both as a monomer and a homodimer.</text>
</comment>
<sequence length="116" mass="13000">MKASFRNISSIMDCVACEKCKMWAKLDILGLATALKINLDGDNVFSSLQRNEIIALVNAFKQHSQSIYNFHEMLAYHQRKSIAPKIAIGFGVLVGSLILAFVLKNLFPKQEKGKKE</sequence>
<evidence type="ECO:0000256" key="9">
    <source>
        <dbReference type="ARBA" id="ARBA00022827"/>
    </source>
</evidence>
<dbReference type="EMBL" id="PYSW02000021">
    <property type="protein sequence ID" value="KAG2383312.1"/>
    <property type="molecule type" value="Genomic_DNA"/>
</dbReference>
<dbReference type="GO" id="GO:0071949">
    <property type="term" value="F:FAD binding"/>
    <property type="evidence" value="ECO:0007669"/>
    <property type="project" value="InterPro"/>
</dbReference>
<accession>A0AA88KJK0</accession>
<evidence type="ECO:0000256" key="5">
    <source>
        <dbReference type="ARBA" id="ARBA00022448"/>
    </source>
</evidence>
<dbReference type="Proteomes" id="UP000816034">
    <property type="component" value="Unassembled WGS sequence"/>
</dbReference>
<keyword evidence="18" id="KW-1185">Reference proteome</keyword>
<keyword evidence="9" id="KW-0274">FAD</keyword>
<gene>
    <name evidence="17" type="ORF">C9374_004649</name>
</gene>
<evidence type="ECO:0000256" key="16">
    <source>
        <dbReference type="SAM" id="Phobius"/>
    </source>
</evidence>
<dbReference type="GO" id="GO:0016972">
    <property type="term" value="F:thiol oxidase activity"/>
    <property type="evidence" value="ECO:0007669"/>
    <property type="project" value="InterPro"/>
</dbReference>
<evidence type="ECO:0000313" key="18">
    <source>
        <dbReference type="Proteomes" id="UP000816034"/>
    </source>
</evidence>
<evidence type="ECO:0000256" key="15">
    <source>
        <dbReference type="ARBA" id="ARBA00023284"/>
    </source>
</evidence>
<evidence type="ECO:0000313" key="17">
    <source>
        <dbReference type="EMBL" id="KAG2383312.1"/>
    </source>
</evidence>
<comment type="caution">
    <text evidence="17">The sequence shown here is derived from an EMBL/GenBank/DDBJ whole genome shotgun (WGS) entry which is preliminary data.</text>
</comment>
<protein>
    <submittedName>
        <fullName evidence="17">Uncharacterized protein</fullName>
    </submittedName>
</protein>
<evidence type="ECO:0000256" key="1">
    <source>
        <dbReference type="ARBA" id="ARBA00001974"/>
    </source>
</evidence>
<evidence type="ECO:0000256" key="8">
    <source>
        <dbReference type="ARBA" id="ARBA00022824"/>
    </source>
</evidence>
<keyword evidence="11" id="KW-0560">Oxidoreductase</keyword>
<comment type="similarity">
    <text evidence="3">Belongs to the EROs family.</text>
</comment>
<keyword evidence="6" id="KW-0285">Flavoprotein</keyword>
<name>A0AA88KJK0_NAELO</name>
<keyword evidence="12 16" id="KW-0472">Membrane</keyword>
<keyword evidence="16" id="KW-1133">Transmembrane helix</keyword>
<evidence type="ECO:0000256" key="13">
    <source>
        <dbReference type="ARBA" id="ARBA00023157"/>
    </source>
</evidence>
<organism evidence="17 18">
    <name type="scientific">Naegleria lovaniensis</name>
    <name type="common">Amoeba</name>
    <dbReference type="NCBI Taxonomy" id="51637"/>
    <lineage>
        <taxon>Eukaryota</taxon>
        <taxon>Discoba</taxon>
        <taxon>Heterolobosea</taxon>
        <taxon>Tetramitia</taxon>
        <taxon>Eutetramitia</taxon>
        <taxon>Vahlkampfiidae</taxon>
        <taxon>Naegleria</taxon>
    </lineage>
</organism>
<keyword evidence="8" id="KW-0256">Endoplasmic reticulum</keyword>
<dbReference type="GO" id="GO:0005789">
    <property type="term" value="C:endoplasmic reticulum membrane"/>
    <property type="evidence" value="ECO:0007669"/>
    <property type="project" value="UniProtKB-SubCell"/>
</dbReference>
<dbReference type="GeneID" id="68097104"/>
<keyword evidence="10" id="KW-0249">Electron transport</keyword>
<keyword evidence="15" id="KW-0676">Redox-active center</keyword>
<evidence type="ECO:0000256" key="3">
    <source>
        <dbReference type="ARBA" id="ARBA00008277"/>
    </source>
</evidence>
<evidence type="ECO:0000256" key="4">
    <source>
        <dbReference type="ARBA" id="ARBA00011802"/>
    </source>
</evidence>
<keyword evidence="16" id="KW-0812">Transmembrane</keyword>
<evidence type="ECO:0000256" key="2">
    <source>
        <dbReference type="ARBA" id="ARBA00004367"/>
    </source>
</evidence>
<comment type="subcellular location">
    <subcellularLocation>
        <location evidence="2">Endoplasmic reticulum membrane</location>
        <topology evidence="2">Peripheral membrane protein</topology>
        <orientation evidence="2">Lumenal side</orientation>
    </subcellularLocation>
</comment>
<dbReference type="GO" id="GO:0034975">
    <property type="term" value="P:protein folding in endoplasmic reticulum"/>
    <property type="evidence" value="ECO:0007669"/>
    <property type="project" value="InterPro"/>
</dbReference>
<dbReference type="PANTHER" id="PTHR12613:SF0">
    <property type="entry name" value="ERO1-LIKE PROTEIN"/>
    <property type="match status" value="1"/>
</dbReference>
<evidence type="ECO:0000256" key="12">
    <source>
        <dbReference type="ARBA" id="ARBA00023136"/>
    </source>
</evidence>